<name>A0ABV7Q2G6_9ACTN</name>
<dbReference type="RefSeq" id="WP_387977297.1">
    <property type="nucleotide sequence ID" value="NZ_JBHRWO010000012.1"/>
</dbReference>
<dbReference type="InterPro" id="IPR034660">
    <property type="entry name" value="DinB/YfiT-like"/>
</dbReference>
<dbReference type="InterPro" id="IPR007061">
    <property type="entry name" value="MST-like"/>
</dbReference>
<dbReference type="Pfam" id="PF04978">
    <property type="entry name" value="MST"/>
    <property type="match status" value="1"/>
</dbReference>
<feature type="compositionally biased region" description="Basic and acidic residues" evidence="1">
    <location>
        <begin position="11"/>
        <end position="21"/>
    </location>
</feature>
<sequence length="177" mass="20085">MSKAMFAEGDADPRTDPPGEAGEREILLGFLRFQRETLELKCSGLNPEQLARRSVEPSGMSLLGLVRHLSDVERGWIRSRVAQQEVEPRFWRADAEDAAFDEAEGTPECVEAAWAFFRDEAALTDRFAAETPLEATYEHWQGTLSLRWILHHLLNEYARHNGHADLLRERIDGRVGA</sequence>
<evidence type="ECO:0000256" key="1">
    <source>
        <dbReference type="SAM" id="MobiDB-lite"/>
    </source>
</evidence>
<dbReference type="Gene3D" id="1.20.120.450">
    <property type="entry name" value="dinb family like domain"/>
    <property type="match status" value="1"/>
</dbReference>
<dbReference type="SUPFAM" id="SSF109854">
    <property type="entry name" value="DinB/YfiT-like putative metalloenzymes"/>
    <property type="match status" value="1"/>
</dbReference>
<keyword evidence="3" id="KW-1185">Reference proteome</keyword>
<gene>
    <name evidence="2" type="ORF">ACFO8M_15895</name>
</gene>
<feature type="region of interest" description="Disordered" evidence="1">
    <location>
        <begin position="1"/>
        <end position="21"/>
    </location>
</feature>
<proteinExistence type="predicted"/>
<dbReference type="Proteomes" id="UP001595712">
    <property type="component" value="Unassembled WGS sequence"/>
</dbReference>
<comment type="caution">
    <text evidence="2">The sequence shown here is derived from an EMBL/GenBank/DDBJ whole genome shotgun (WGS) entry which is preliminary data.</text>
</comment>
<protein>
    <submittedName>
        <fullName evidence="2">DinB family protein</fullName>
    </submittedName>
</protein>
<evidence type="ECO:0000313" key="3">
    <source>
        <dbReference type="Proteomes" id="UP001595712"/>
    </source>
</evidence>
<reference evidence="3" key="1">
    <citation type="journal article" date="2019" name="Int. J. Syst. Evol. Microbiol.">
        <title>The Global Catalogue of Microorganisms (GCM) 10K type strain sequencing project: providing services to taxonomists for standard genome sequencing and annotation.</title>
        <authorList>
            <consortium name="The Broad Institute Genomics Platform"/>
            <consortium name="The Broad Institute Genome Sequencing Center for Infectious Disease"/>
            <person name="Wu L."/>
            <person name="Ma J."/>
        </authorList>
    </citation>
    <scope>NUCLEOTIDE SEQUENCE [LARGE SCALE GENOMIC DNA]</scope>
    <source>
        <strain evidence="3">CGMCC 4.7396</strain>
    </source>
</reference>
<evidence type="ECO:0000313" key="2">
    <source>
        <dbReference type="EMBL" id="MFC3493963.1"/>
    </source>
</evidence>
<dbReference type="EMBL" id="JBHRWO010000012">
    <property type="protein sequence ID" value="MFC3493963.1"/>
    <property type="molecule type" value="Genomic_DNA"/>
</dbReference>
<organism evidence="2 3">
    <name type="scientific">Glycomyces rhizosphaerae</name>
    <dbReference type="NCBI Taxonomy" id="2054422"/>
    <lineage>
        <taxon>Bacteria</taxon>
        <taxon>Bacillati</taxon>
        <taxon>Actinomycetota</taxon>
        <taxon>Actinomycetes</taxon>
        <taxon>Glycomycetales</taxon>
        <taxon>Glycomycetaceae</taxon>
        <taxon>Glycomyces</taxon>
    </lineage>
</organism>
<accession>A0ABV7Q2G6</accession>